<evidence type="ECO:0000256" key="1">
    <source>
        <dbReference type="ARBA" id="ARBA00004533"/>
    </source>
</evidence>
<dbReference type="GO" id="GO:0015031">
    <property type="term" value="P:protein transport"/>
    <property type="evidence" value="ECO:0007669"/>
    <property type="project" value="UniProtKB-KW"/>
</dbReference>
<dbReference type="RefSeq" id="WP_048731556.1">
    <property type="nucleotide sequence ID" value="NZ_JBJGXJ010000004.1"/>
</dbReference>
<dbReference type="Pfam" id="PF11356">
    <property type="entry name" value="T2SSC"/>
    <property type="match status" value="1"/>
</dbReference>
<evidence type="ECO:0000256" key="3">
    <source>
        <dbReference type="ARBA" id="ARBA00022475"/>
    </source>
</evidence>
<reference evidence="10 11" key="1">
    <citation type="submission" date="2015-06" db="EMBL/GenBank/DDBJ databases">
        <title>Draft genome sequence of an Antarctic Pseudomonas sp. strain KG01 with full potential for biotechnological applications.</title>
        <authorList>
            <person name="Pavlov M.S."/>
            <person name="Lira F."/>
            <person name="Martinez J.L."/>
            <person name="Marshall S.H."/>
        </authorList>
    </citation>
    <scope>NUCLEOTIDE SEQUENCE [LARGE SCALE GENOMIC DNA]</scope>
    <source>
        <strain evidence="10 11">KG01</strain>
    </source>
</reference>
<proteinExistence type="predicted"/>
<feature type="domain" description="Type II secretion system protein GspC N-terminal" evidence="9">
    <location>
        <begin position="63"/>
        <end position="126"/>
    </location>
</feature>
<protein>
    <submittedName>
        <fullName evidence="10">General secretion pathway protein GspC</fullName>
    </submittedName>
</protein>
<keyword evidence="6" id="KW-0653">Protein transport</keyword>
<keyword evidence="2" id="KW-0813">Transport</keyword>
<keyword evidence="5" id="KW-0812">Transmembrane</keyword>
<evidence type="ECO:0000313" key="10">
    <source>
        <dbReference type="EMBL" id="KMT52270.1"/>
    </source>
</evidence>
<dbReference type="OrthoDB" id="7030973at2"/>
<accession>A0A0J8FPW3</accession>
<sequence>MAFPLGFSPAHGVQALALLAALAGVAIWTPLLLTSAESHTPSVTSQALAARSDNPALQWFANAPMALQVKVTGVLAGARGAVAILSLNDGPPRSFLLGERLSPGVRLTAIEGDGVEVERGGEKLRVKLDKLPDGPALPLLTRP</sequence>
<evidence type="ECO:0000256" key="7">
    <source>
        <dbReference type="ARBA" id="ARBA00022989"/>
    </source>
</evidence>
<dbReference type="Proteomes" id="UP000037551">
    <property type="component" value="Unassembled WGS sequence"/>
</dbReference>
<dbReference type="Gene3D" id="2.30.30.830">
    <property type="match status" value="1"/>
</dbReference>
<evidence type="ECO:0000256" key="6">
    <source>
        <dbReference type="ARBA" id="ARBA00022927"/>
    </source>
</evidence>
<dbReference type="PATRIC" id="fig|1674920.3.peg.5753"/>
<comment type="caution">
    <text evidence="10">The sequence shown here is derived from an EMBL/GenBank/DDBJ whole genome shotgun (WGS) entry which is preliminary data.</text>
</comment>
<name>A0A0J8FPW3_9PSED</name>
<dbReference type="InterPro" id="IPR024961">
    <property type="entry name" value="T2SS_GspC_N"/>
</dbReference>
<evidence type="ECO:0000256" key="5">
    <source>
        <dbReference type="ARBA" id="ARBA00022692"/>
    </source>
</evidence>
<gene>
    <name evidence="10" type="ORF">ACR52_28105</name>
</gene>
<comment type="subcellular location">
    <subcellularLocation>
        <location evidence="1">Cell inner membrane</location>
    </subcellularLocation>
</comment>
<dbReference type="STRING" id="1674920.ACR52_28105"/>
<keyword evidence="3" id="KW-1003">Cell membrane</keyword>
<evidence type="ECO:0000313" key="11">
    <source>
        <dbReference type="Proteomes" id="UP000037551"/>
    </source>
</evidence>
<dbReference type="AlphaFoldDB" id="A0A0J8FPW3"/>
<keyword evidence="4" id="KW-0997">Cell inner membrane</keyword>
<keyword evidence="7" id="KW-1133">Transmembrane helix</keyword>
<evidence type="ECO:0000256" key="4">
    <source>
        <dbReference type="ARBA" id="ARBA00022519"/>
    </source>
</evidence>
<organism evidence="10 11">
    <name type="scientific">Pseudomonas fildesensis</name>
    <dbReference type="NCBI Taxonomy" id="1674920"/>
    <lineage>
        <taxon>Bacteria</taxon>
        <taxon>Pseudomonadati</taxon>
        <taxon>Pseudomonadota</taxon>
        <taxon>Gammaproteobacteria</taxon>
        <taxon>Pseudomonadales</taxon>
        <taxon>Pseudomonadaceae</taxon>
        <taxon>Pseudomonas</taxon>
    </lineage>
</organism>
<keyword evidence="8" id="KW-0472">Membrane</keyword>
<dbReference type="GO" id="GO:0005886">
    <property type="term" value="C:plasma membrane"/>
    <property type="evidence" value="ECO:0007669"/>
    <property type="project" value="UniProtKB-SubCell"/>
</dbReference>
<evidence type="ECO:0000256" key="8">
    <source>
        <dbReference type="ARBA" id="ARBA00023136"/>
    </source>
</evidence>
<keyword evidence="11" id="KW-1185">Reference proteome</keyword>
<evidence type="ECO:0000259" key="9">
    <source>
        <dbReference type="Pfam" id="PF11356"/>
    </source>
</evidence>
<dbReference type="EMBL" id="LFMW01000039">
    <property type="protein sequence ID" value="KMT52270.1"/>
    <property type="molecule type" value="Genomic_DNA"/>
</dbReference>
<evidence type="ECO:0000256" key="2">
    <source>
        <dbReference type="ARBA" id="ARBA00022448"/>
    </source>
</evidence>